<dbReference type="InterPro" id="IPR029510">
    <property type="entry name" value="Ald_DH_CS_GLU"/>
</dbReference>
<evidence type="ECO:0000256" key="1">
    <source>
        <dbReference type="ARBA" id="ARBA00023002"/>
    </source>
</evidence>
<dbReference type="InterPro" id="IPR015590">
    <property type="entry name" value="Aldehyde_DH_dom"/>
</dbReference>
<dbReference type="InterPro" id="IPR016163">
    <property type="entry name" value="Ald_DH_C"/>
</dbReference>
<organism evidence="5 6">
    <name type="scientific">Streptomyces olivaceiscleroticus</name>
    <dbReference type="NCBI Taxonomy" id="68245"/>
    <lineage>
        <taxon>Bacteria</taxon>
        <taxon>Bacillati</taxon>
        <taxon>Actinomycetota</taxon>
        <taxon>Actinomycetes</taxon>
        <taxon>Kitasatosporales</taxon>
        <taxon>Streptomycetaceae</taxon>
        <taxon>Streptomyces</taxon>
    </lineage>
</organism>
<keyword evidence="6" id="KW-1185">Reference proteome</keyword>
<evidence type="ECO:0000256" key="2">
    <source>
        <dbReference type="PROSITE-ProRule" id="PRU10007"/>
    </source>
</evidence>
<evidence type="ECO:0000313" key="5">
    <source>
        <dbReference type="EMBL" id="GAA0446369.1"/>
    </source>
</evidence>
<reference evidence="6" key="1">
    <citation type="journal article" date="2019" name="Int. J. Syst. Evol. Microbiol.">
        <title>The Global Catalogue of Microorganisms (GCM) 10K type strain sequencing project: providing services to taxonomists for standard genome sequencing and annotation.</title>
        <authorList>
            <consortium name="The Broad Institute Genomics Platform"/>
            <consortium name="The Broad Institute Genome Sequencing Center for Infectious Disease"/>
            <person name="Wu L."/>
            <person name="Ma J."/>
        </authorList>
    </citation>
    <scope>NUCLEOTIDE SEQUENCE [LARGE SCALE GENOMIC DNA]</scope>
    <source>
        <strain evidence="6">JCM 4805</strain>
    </source>
</reference>
<accession>A0ABP3JCV7</accession>
<feature type="active site" evidence="2">
    <location>
        <position position="80"/>
    </location>
</feature>
<dbReference type="EMBL" id="BAAABY010000007">
    <property type="protein sequence ID" value="GAA0446369.1"/>
    <property type="molecule type" value="Genomic_DNA"/>
</dbReference>
<dbReference type="Proteomes" id="UP001500909">
    <property type="component" value="Unassembled WGS sequence"/>
</dbReference>
<dbReference type="SUPFAM" id="SSF53720">
    <property type="entry name" value="ALDH-like"/>
    <property type="match status" value="1"/>
</dbReference>
<dbReference type="PANTHER" id="PTHR11699">
    <property type="entry name" value="ALDEHYDE DEHYDROGENASE-RELATED"/>
    <property type="match status" value="1"/>
</dbReference>
<dbReference type="Pfam" id="PF00171">
    <property type="entry name" value="Aldedh"/>
    <property type="match status" value="1"/>
</dbReference>
<evidence type="ECO:0000256" key="3">
    <source>
        <dbReference type="RuleBase" id="RU003345"/>
    </source>
</evidence>
<evidence type="ECO:0000313" key="6">
    <source>
        <dbReference type="Proteomes" id="UP001500909"/>
    </source>
</evidence>
<evidence type="ECO:0000259" key="4">
    <source>
        <dbReference type="Pfam" id="PF00171"/>
    </source>
</evidence>
<protein>
    <recommendedName>
        <fullName evidence="4">Aldehyde dehydrogenase domain-containing protein</fullName>
    </recommendedName>
</protein>
<sequence length="104" mass="10369">MHGRPQALAAHPLTAALLTEVFQEAGLPDGVLNLVQGDVAAGEALVANPAVAGISFTGSLPVGTAIHAGGAHRLLRTQLELGGKNAVIVLADADLDGAVDAVVY</sequence>
<dbReference type="InterPro" id="IPR016162">
    <property type="entry name" value="Ald_DH_N"/>
</dbReference>
<dbReference type="InterPro" id="IPR016161">
    <property type="entry name" value="Ald_DH/histidinol_DH"/>
</dbReference>
<dbReference type="Gene3D" id="3.40.605.10">
    <property type="entry name" value="Aldehyde Dehydrogenase, Chain A, domain 1"/>
    <property type="match status" value="1"/>
</dbReference>
<dbReference type="Gene3D" id="3.40.309.10">
    <property type="entry name" value="Aldehyde Dehydrogenase, Chain A, domain 2"/>
    <property type="match status" value="1"/>
</dbReference>
<name>A0ABP3JCV7_9ACTN</name>
<dbReference type="PROSITE" id="PS00687">
    <property type="entry name" value="ALDEHYDE_DEHYDR_GLU"/>
    <property type="match status" value="1"/>
</dbReference>
<proteinExistence type="inferred from homology"/>
<gene>
    <name evidence="5" type="ORF">GCM10010361_07880</name>
</gene>
<keyword evidence="1 3" id="KW-0560">Oxidoreductase</keyword>
<comment type="similarity">
    <text evidence="3">Belongs to the aldehyde dehydrogenase family.</text>
</comment>
<comment type="caution">
    <text evidence="5">The sequence shown here is derived from an EMBL/GenBank/DDBJ whole genome shotgun (WGS) entry which is preliminary data.</text>
</comment>
<feature type="domain" description="Aldehyde dehydrogenase" evidence="4">
    <location>
        <begin position="11"/>
        <end position="103"/>
    </location>
</feature>